<dbReference type="EMBL" id="JACEIK010004531">
    <property type="protein sequence ID" value="MCD9645743.1"/>
    <property type="molecule type" value="Genomic_DNA"/>
</dbReference>
<protein>
    <submittedName>
        <fullName evidence="2">Uncharacterized protein</fullName>
    </submittedName>
</protein>
<sequence>MRYPLEAMSEVGLNNSERNKSSRGAFITTGRAHRKFATGKGNFKEALHNNKWARRETQVETENNLIKVTAQEDDNDLLCPCLVGGFCGGDETPTRNEKSGRGKEEEGVTLGVQMRSCERTTEKGKDGSFCPMGKEPAIKICGLYKGGHVTNTYGAERSKAVSVERNGLNGHSSDMGAIVGEPKKNGPCGDGPKGGLTFIL</sequence>
<feature type="region of interest" description="Disordered" evidence="1">
    <location>
        <begin position="166"/>
        <end position="200"/>
    </location>
</feature>
<proteinExistence type="predicted"/>
<dbReference type="Proteomes" id="UP000823775">
    <property type="component" value="Unassembled WGS sequence"/>
</dbReference>
<comment type="caution">
    <text evidence="2">The sequence shown here is derived from an EMBL/GenBank/DDBJ whole genome shotgun (WGS) entry which is preliminary data.</text>
</comment>
<gene>
    <name evidence="2" type="ORF">HAX54_034928</name>
</gene>
<keyword evidence="3" id="KW-1185">Reference proteome</keyword>
<evidence type="ECO:0000313" key="3">
    <source>
        <dbReference type="Proteomes" id="UP000823775"/>
    </source>
</evidence>
<evidence type="ECO:0000313" key="2">
    <source>
        <dbReference type="EMBL" id="MCD9645743.1"/>
    </source>
</evidence>
<evidence type="ECO:0000256" key="1">
    <source>
        <dbReference type="SAM" id="MobiDB-lite"/>
    </source>
</evidence>
<accession>A0ABS8VHY3</accession>
<name>A0ABS8VHY3_DATST</name>
<organism evidence="2 3">
    <name type="scientific">Datura stramonium</name>
    <name type="common">Jimsonweed</name>
    <name type="synonym">Common thornapple</name>
    <dbReference type="NCBI Taxonomy" id="4076"/>
    <lineage>
        <taxon>Eukaryota</taxon>
        <taxon>Viridiplantae</taxon>
        <taxon>Streptophyta</taxon>
        <taxon>Embryophyta</taxon>
        <taxon>Tracheophyta</taxon>
        <taxon>Spermatophyta</taxon>
        <taxon>Magnoliopsida</taxon>
        <taxon>eudicotyledons</taxon>
        <taxon>Gunneridae</taxon>
        <taxon>Pentapetalae</taxon>
        <taxon>asterids</taxon>
        <taxon>lamiids</taxon>
        <taxon>Solanales</taxon>
        <taxon>Solanaceae</taxon>
        <taxon>Solanoideae</taxon>
        <taxon>Datureae</taxon>
        <taxon>Datura</taxon>
    </lineage>
</organism>
<reference evidence="2 3" key="1">
    <citation type="journal article" date="2021" name="BMC Genomics">
        <title>Datura genome reveals duplications of psychoactive alkaloid biosynthetic genes and high mutation rate following tissue culture.</title>
        <authorList>
            <person name="Rajewski A."/>
            <person name="Carter-House D."/>
            <person name="Stajich J."/>
            <person name="Litt A."/>
        </authorList>
    </citation>
    <scope>NUCLEOTIDE SEQUENCE [LARGE SCALE GENOMIC DNA]</scope>
    <source>
        <strain evidence="2">AR-01</strain>
    </source>
</reference>